<proteinExistence type="predicted"/>
<dbReference type="RefSeq" id="WP_184578965.1">
    <property type="nucleotide sequence ID" value="NZ_JACIIQ010000028.1"/>
</dbReference>
<evidence type="ECO:0000313" key="1">
    <source>
        <dbReference type="EMBL" id="MBB5672605.1"/>
    </source>
</evidence>
<organism evidence="1">
    <name type="scientific">Xanthomonas arboricola</name>
    <dbReference type="NCBI Taxonomy" id="56448"/>
    <lineage>
        <taxon>Bacteria</taxon>
        <taxon>Pseudomonadati</taxon>
        <taxon>Pseudomonadota</taxon>
        <taxon>Gammaproteobacteria</taxon>
        <taxon>Lysobacterales</taxon>
        <taxon>Lysobacteraceae</taxon>
        <taxon>Xanthomonas</taxon>
    </lineage>
</organism>
<reference evidence="1" key="1">
    <citation type="submission" date="2020-08" db="EMBL/GenBank/DDBJ databases">
        <title>Studying the diversity of plant-associated saprophytic bacteria and their role in host health and plant-pathogen interactions.</title>
        <authorList>
            <person name="Potnis N."/>
        </authorList>
    </citation>
    <scope>NUCLEOTIDE SEQUENCE</scope>
    <source>
        <strain evidence="1">F21</strain>
    </source>
</reference>
<dbReference type="Proteomes" id="UP000528595">
    <property type="component" value="Unassembled WGS sequence"/>
</dbReference>
<gene>
    <name evidence="1" type="ORF">FHR65_004209</name>
</gene>
<name>A0AB73H2I1_9XANT</name>
<dbReference type="AlphaFoldDB" id="A0AB73H2I1"/>
<sequence length="102" mass="11027">MWNAYIDLIFVDEVASCDIALGRAGFKDLTEVGLVFDSLPVSDSYSAFMAQRCDASGAVLDSKPVNAELVEQLLGSPVTMLIQRGRDLATGWREELAPSMVA</sequence>
<dbReference type="EMBL" id="JACIIQ010000028">
    <property type="protein sequence ID" value="MBB5672605.1"/>
    <property type="molecule type" value="Genomic_DNA"/>
</dbReference>
<accession>A0AB73H2I1</accession>
<protein>
    <submittedName>
        <fullName evidence="1">Uncharacterized protein</fullName>
    </submittedName>
</protein>
<comment type="caution">
    <text evidence="1">The sequence shown here is derived from an EMBL/GenBank/DDBJ whole genome shotgun (WGS) entry which is preliminary data.</text>
</comment>